<comment type="PTM">
    <text evidence="8 9">Topaquinone (TPQ) is generated by copper-dependent autoxidation of a specific tyrosyl residue.</text>
</comment>
<dbReference type="AlphaFoldDB" id="A0A9P4MIM0"/>
<feature type="active site" description="Proton acceptor" evidence="7">
    <location>
        <position position="339"/>
    </location>
</feature>
<comment type="cofactor">
    <cofactor evidence="9">
        <name>Cu cation</name>
        <dbReference type="ChEBI" id="CHEBI:23378"/>
    </cofactor>
    <text evidence="9">Contains 1 topaquinone per subunit.</text>
</comment>
<dbReference type="InterPro" id="IPR049948">
    <property type="entry name" value="Cu_Am_ox_TPQ-bd"/>
</dbReference>
<dbReference type="InterPro" id="IPR000269">
    <property type="entry name" value="Cu_amine_oxidase"/>
</dbReference>
<dbReference type="EC" id="1.4.3.-" evidence="9"/>
<comment type="cofactor">
    <cofactor evidence="1">
        <name>Cu cation</name>
        <dbReference type="ChEBI" id="CHEBI:23378"/>
    </cofactor>
</comment>
<dbReference type="PANTHER" id="PTHR10638:SF20">
    <property type="entry name" value="AMINE OXIDASE"/>
    <property type="match status" value="1"/>
</dbReference>
<keyword evidence="5 9" id="KW-0560">Oxidoreductase</keyword>
<evidence type="ECO:0000256" key="5">
    <source>
        <dbReference type="ARBA" id="ARBA00023002"/>
    </source>
</evidence>
<evidence type="ECO:0000256" key="2">
    <source>
        <dbReference type="ARBA" id="ARBA00007983"/>
    </source>
</evidence>
<comment type="caution">
    <text evidence="12">The sequence shown here is derived from an EMBL/GenBank/DDBJ whole genome shotgun (WGS) entry which is preliminary data.</text>
</comment>
<feature type="active site" description="Schiff-base intermediate with substrate; via topaquinone" evidence="7">
    <location>
        <position position="421"/>
    </location>
</feature>
<evidence type="ECO:0000313" key="13">
    <source>
        <dbReference type="Proteomes" id="UP000799439"/>
    </source>
</evidence>
<feature type="non-terminal residue" evidence="12">
    <location>
        <position position="701"/>
    </location>
</feature>
<dbReference type="GO" id="GO:0005886">
    <property type="term" value="C:plasma membrane"/>
    <property type="evidence" value="ECO:0007669"/>
    <property type="project" value="TreeGrafter"/>
</dbReference>
<dbReference type="GO" id="GO:0008131">
    <property type="term" value="F:primary methylamine oxidase activity"/>
    <property type="evidence" value="ECO:0007669"/>
    <property type="project" value="InterPro"/>
</dbReference>
<keyword evidence="3 9" id="KW-0479">Metal-binding</keyword>
<evidence type="ECO:0000256" key="1">
    <source>
        <dbReference type="ARBA" id="ARBA00001935"/>
    </source>
</evidence>
<proteinExistence type="inferred from homology"/>
<dbReference type="Pfam" id="PF09248">
    <property type="entry name" value="DUF1965"/>
    <property type="match status" value="1"/>
</dbReference>
<dbReference type="Gene3D" id="3.10.450.40">
    <property type="match status" value="2"/>
</dbReference>
<dbReference type="GO" id="GO:0048038">
    <property type="term" value="F:quinone binding"/>
    <property type="evidence" value="ECO:0007669"/>
    <property type="project" value="InterPro"/>
</dbReference>
<gene>
    <name evidence="12" type="ORF">K461DRAFT_206181</name>
</gene>
<dbReference type="SUPFAM" id="SSF49998">
    <property type="entry name" value="Amine oxidase catalytic domain"/>
    <property type="match status" value="1"/>
</dbReference>
<keyword evidence="13" id="KW-1185">Reference proteome</keyword>
<evidence type="ECO:0000256" key="8">
    <source>
        <dbReference type="PIRSR" id="PIRSR600269-51"/>
    </source>
</evidence>
<dbReference type="EMBL" id="ML996084">
    <property type="protein sequence ID" value="KAF2154348.1"/>
    <property type="molecule type" value="Genomic_DNA"/>
</dbReference>
<evidence type="ECO:0000256" key="3">
    <source>
        <dbReference type="ARBA" id="ARBA00022723"/>
    </source>
</evidence>
<organism evidence="12 13">
    <name type="scientific">Myriangium duriaei CBS 260.36</name>
    <dbReference type="NCBI Taxonomy" id="1168546"/>
    <lineage>
        <taxon>Eukaryota</taxon>
        <taxon>Fungi</taxon>
        <taxon>Dikarya</taxon>
        <taxon>Ascomycota</taxon>
        <taxon>Pezizomycotina</taxon>
        <taxon>Dothideomycetes</taxon>
        <taxon>Dothideomycetidae</taxon>
        <taxon>Myriangiales</taxon>
        <taxon>Myriangiaceae</taxon>
        <taxon>Myriangium</taxon>
    </lineage>
</organism>
<dbReference type="InterPro" id="IPR016182">
    <property type="entry name" value="Cu_amine_oxidase_N-reg"/>
</dbReference>
<feature type="non-terminal residue" evidence="12">
    <location>
        <position position="1"/>
    </location>
</feature>
<dbReference type="OrthoDB" id="3341590at2759"/>
<dbReference type="Gene3D" id="2.70.98.20">
    <property type="entry name" value="Copper amine oxidase, catalytic domain"/>
    <property type="match status" value="1"/>
</dbReference>
<sequence length="701" mass="78696">APLQNVWTDLTPAEADSVKSFLQSHPERLQAPGVKTTETIDINWLEALRPNKSAVLPYLASKSGEPDRWAKAMVPQIIDGESYLNYYAVGPLPISSKTRVEPLTWPFHNGRYGIKNPMRSFEEFMRFSTGVAANNSDVTEELLGASVSDGDPLSGEGLMIYPRVTFMHDGKAFLWMGMLRPGPRSSAWSILPQGLFFKVKVTSFNETGYEVMNWYYNGEYYNTADDLKLAMKAPGFVKAAPNLNGDWTTIEDLEENEERAAPPPVMIQPQGPRYKLDRNQQYVSYMGWTFYFTSYISTGPALYDIRFRNETIMYELGLQEALSHYAGDDPIQGGQEFLDATFGMGRLSFELVPGYDCPAYADYISTSFHMGGEQPWTNNNSICIFEYTADHLLQRHTSARQVTVSKNTYLVLRYVSTVGNYDYTISYLFYLDGTLEVKVRASGFIFAAFLSNTTSPSAPGAEADKYGYRIHDAISSSMHDHVLSFRADLDVAGLPNTFSRVAIEPHTHSYPWEQPEIPVRNTMRLHDYPVDTETGLNWPANSGEMYIVSHASAVNAWGEKRGYRITPGTGMGTPPHLTIRNSSSLGKAARWAEKDLWVLRRKDAERSSAEPMNWFSPVDPLLDFDEVADGESLLLLLHKQEWDGDLVLYFNLGAHHVPHSGDLPNTLMHTSASGVAFVPHNFFDRDPSRRTSQGVRLALKG</sequence>
<keyword evidence="4 7" id="KW-0801">TPQ</keyword>
<dbReference type="PANTHER" id="PTHR10638">
    <property type="entry name" value="COPPER AMINE OXIDASE"/>
    <property type="match status" value="1"/>
</dbReference>
<keyword evidence="6 9" id="KW-0186">Copper</keyword>
<evidence type="ECO:0000259" key="11">
    <source>
        <dbReference type="Pfam" id="PF09248"/>
    </source>
</evidence>
<dbReference type="InterPro" id="IPR036460">
    <property type="entry name" value="Cu_amine_oxidase_C_sf"/>
</dbReference>
<protein>
    <recommendedName>
        <fullName evidence="9">Amine oxidase</fullName>
        <ecNumber evidence="9">1.4.3.-</ecNumber>
    </recommendedName>
</protein>
<comment type="similarity">
    <text evidence="2 9">Belongs to the copper/topaquinone oxidase family.</text>
</comment>
<feature type="modified residue" description="2',4',5'-topaquinone" evidence="8">
    <location>
        <position position="421"/>
    </location>
</feature>
<evidence type="ECO:0000256" key="6">
    <source>
        <dbReference type="ARBA" id="ARBA00023008"/>
    </source>
</evidence>
<evidence type="ECO:0000313" key="12">
    <source>
        <dbReference type="EMBL" id="KAF2154348.1"/>
    </source>
</evidence>
<name>A0A9P4MIM0_9PEZI</name>
<dbReference type="GO" id="GO:0005507">
    <property type="term" value="F:copper ion binding"/>
    <property type="evidence" value="ECO:0007669"/>
    <property type="project" value="InterPro"/>
</dbReference>
<dbReference type="Proteomes" id="UP000799439">
    <property type="component" value="Unassembled WGS sequence"/>
</dbReference>
<dbReference type="InterPro" id="IPR015798">
    <property type="entry name" value="Cu_amine_oxidase_C"/>
</dbReference>
<dbReference type="PROSITE" id="PS01164">
    <property type="entry name" value="COPPER_AMINE_OXID_1"/>
    <property type="match status" value="1"/>
</dbReference>
<evidence type="ECO:0000256" key="9">
    <source>
        <dbReference type="RuleBase" id="RU000672"/>
    </source>
</evidence>
<feature type="domain" description="DUF1965" evidence="11">
    <location>
        <begin position="189"/>
        <end position="251"/>
    </location>
</feature>
<reference evidence="12" key="1">
    <citation type="journal article" date="2020" name="Stud. Mycol.">
        <title>101 Dothideomycetes genomes: a test case for predicting lifestyles and emergence of pathogens.</title>
        <authorList>
            <person name="Haridas S."/>
            <person name="Albert R."/>
            <person name="Binder M."/>
            <person name="Bloem J."/>
            <person name="Labutti K."/>
            <person name="Salamov A."/>
            <person name="Andreopoulos B."/>
            <person name="Baker S."/>
            <person name="Barry K."/>
            <person name="Bills G."/>
            <person name="Bluhm B."/>
            <person name="Cannon C."/>
            <person name="Castanera R."/>
            <person name="Culley D."/>
            <person name="Daum C."/>
            <person name="Ezra D."/>
            <person name="Gonzalez J."/>
            <person name="Henrissat B."/>
            <person name="Kuo A."/>
            <person name="Liang C."/>
            <person name="Lipzen A."/>
            <person name="Lutzoni F."/>
            <person name="Magnuson J."/>
            <person name="Mondo S."/>
            <person name="Nolan M."/>
            <person name="Ohm R."/>
            <person name="Pangilinan J."/>
            <person name="Park H.-J."/>
            <person name="Ramirez L."/>
            <person name="Alfaro M."/>
            <person name="Sun H."/>
            <person name="Tritt A."/>
            <person name="Yoshinaga Y."/>
            <person name="Zwiers L.-H."/>
            <person name="Turgeon B."/>
            <person name="Goodwin S."/>
            <person name="Spatafora J."/>
            <person name="Crous P."/>
            <person name="Grigoriev I."/>
        </authorList>
    </citation>
    <scope>NUCLEOTIDE SEQUENCE</scope>
    <source>
        <strain evidence="12">CBS 260.36</strain>
    </source>
</reference>
<dbReference type="InterPro" id="IPR015328">
    <property type="entry name" value="DUF1965"/>
</dbReference>
<evidence type="ECO:0000256" key="7">
    <source>
        <dbReference type="PIRSR" id="PIRSR600269-50"/>
    </source>
</evidence>
<feature type="domain" description="Copper amine oxidase catalytic" evidence="10">
    <location>
        <begin position="265"/>
        <end position="688"/>
    </location>
</feature>
<evidence type="ECO:0000256" key="4">
    <source>
        <dbReference type="ARBA" id="ARBA00022772"/>
    </source>
</evidence>
<dbReference type="GO" id="GO:0009308">
    <property type="term" value="P:amine metabolic process"/>
    <property type="evidence" value="ECO:0007669"/>
    <property type="project" value="UniProtKB-UniRule"/>
</dbReference>
<dbReference type="Pfam" id="PF01179">
    <property type="entry name" value="Cu_amine_oxid"/>
    <property type="match status" value="1"/>
</dbReference>
<evidence type="ECO:0000259" key="10">
    <source>
        <dbReference type="Pfam" id="PF01179"/>
    </source>
</evidence>
<dbReference type="SUPFAM" id="SSF54416">
    <property type="entry name" value="Amine oxidase N-terminal region"/>
    <property type="match status" value="2"/>
</dbReference>
<accession>A0A9P4MIM0</accession>